<sequence length="30" mass="3226">MPADLFCSLLCGRAMVCVVWCLGRVGKLPS</sequence>
<dbReference type="EMBL" id="GBRH01281494">
    <property type="protein sequence ID" value="JAD16401.1"/>
    <property type="molecule type" value="Transcribed_RNA"/>
</dbReference>
<organism evidence="1">
    <name type="scientific">Arundo donax</name>
    <name type="common">Giant reed</name>
    <name type="synonym">Donax arundinaceus</name>
    <dbReference type="NCBI Taxonomy" id="35708"/>
    <lineage>
        <taxon>Eukaryota</taxon>
        <taxon>Viridiplantae</taxon>
        <taxon>Streptophyta</taxon>
        <taxon>Embryophyta</taxon>
        <taxon>Tracheophyta</taxon>
        <taxon>Spermatophyta</taxon>
        <taxon>Magnoliopsida</taxon>
        <taxon>Liliopsida</taxon>
        <taxon>Poales</taxon>
        <taxon>Poaceae</taxon>
        <taxon>PACMAD clade</taxon>
        <taxon>Arundinoideae</taxon>
        <taxon>Arundineae</taxon>
        <taxon>Arundo</taxon>
    </lineage>
</organism>
<evidence type="ECO:0000313" key="1">
    <source>
        <dbReference type="EMBL" id="JAD16401.1"/>
    </source>
</evidence>
<proteinExistence type="predicted"/>
<reference evidence="1" key="2">
    <citation type="journal article" date="2015" name="Data Brief">
        <title>Shoot transcriptome of the giant reed, Arundo donax.</title>
        <authorList>
            <person name="Barrero R.A."/>
            <person name="Guerrero F.D."/>
            <person name="Moolhuijzen P."/>
            <person name="Goolsby J.A."/>
            <person name="Tidwell J."/>
            <person name="Bellgard S.E."/>
            <person name="Bellgard M.I."/>
        </authorList>
    </citation>
    <scope>NUCLEOTIDE SEQUENCE</scope>
    <source>
        <tissue evidence="1">Shoot tissue taken approximately 20 cm above the soil surface</tissue>
    </source>
</reference>
<name>A0A0A9TGU7_ARUDO</name>
<protein>
    <submittedName>
        <fullName evidence="1">Uncharacterized protein</fullName>
    </submittedName>
</protein>
<reference evidence="1" key="1">
    <citation type="submission" date="2014-09" db="EMBL/GenBank/DDBJ databases">
        <authorList>
            <person name="Magalhaes I.L.F."/>
            <person name="Oliveira U."/>
            <person name="Santos F.R."/>
            <person name="Vidigal T.H.D.A."/>
            <person name="Brescovit A.D."/>
            <person name="Santos A.J."/>
        </authorList>
    </citation>
    <scope>NUCLEOTIDE SEQUENCE</scope>
    <source>
        <tissue evidence="1">Shoot tissue taken approximately 20 cm above the soil surface</tissue>
    </source>
</reference>
<accession>A0A0A9TGU7</accession>
<dbReference type="AlphaFoldDB" id="A0A0A9TGU7"/>